<name>A0ACB9RS63_9MYRT</name>
<dbReference type="EMBL" id="CM042882">
    <property type="protein sequence ID" value="KAI4380253.1"/>
    <property type="molecule type" value="Genomic_DNA"/>
</dbReference>
<evidence type="ECO:0000313" key="2">
    <source>
        <dbReference type="Proteomes" id="UP001057402"/>
    </source>
</evidence>
<proteinExistence type="predicted"/>
<sequence>MVKSMMDKCNLPNYLWGEALKKTAYILNRVPSKSVHKTPFELWTGRKPSLNHFRVWGCPAEVRLFNPIKKKTNPRTIRAFFIGYLERYL</sequence>
<reference evidence="2" key="1">
    <citation type="journal article" date="2023" name="Front. Plant Sci.">
        <title>Chromosomal-level genome assembly of Melastoma candidum provides insights into trichome evolution.</title>
        <authorList>
            <person name="Zhong Y."/>
            <person name="Wu W."/>
            <person name="Sun C."/>
            <person name="Zou P."/>
            <person name="Liu Y."/>
            <person name="Dai S."/>
            <person name="Zhou R."/>
        </authorList>
    </citation>
    <scope>NUCLEOTIDE SEQUENCE [LARGE SCALE GENOMIC DNA]</scope>
</reference>
<evidence type="ECO:0000313" key="1">
    <source>
        <dbReference type="EMBL" id="KAI4380253.1"/>
    </source>
</evidence>
<comment type="caution">
    <text evidence="1">The sequence shown here is derived from an EMBL/GenBank/DDBJ whole genome shotgun (WGS) entry which is preliminary data.</text>
</comment>
<accession>A0ACB9RS63</accession>
<keyword evidence="2" id="KW-1185">Reference proteome</keyword>
<organism evidence="1 2">
    <name type="scientific">Melastoma candidum</name>
    <dbReference type="NCBI Taxonomy" id="119954"/>
    <lineage>
        <taxon>Eukaryota</taxon>
        <taxon>Viridiplantae</taxon>
        <taxon>Streptophyta</taxon>
        <taxon>Embryophyta</taxon>
        <taxon>Tracheophyta</taxon>
        <taxon>Spermatophyta</taxon>
        <taxon>Magnoliopsida</taxon>
        <taxon>eudicotyledons</taxon>
        <taxon>Gunneridae</taxon>
        <taxon>Pentapetalae</taxon>
        <taxon>rosids</taxon>
        <taxon>malvids</taxon>
        <taxon>Myrtales</taxon>
        <taxon>Melastomataceae</taxon>
        <taxon>Melastomatoideae</taxon>
        <taxon>Melastomateae</taxon>
        <taxon>Melastoma</taxon>
    </lineage>
</organism>
<dbReference type="Proteomes" id="UP001057402">
    <property type="component" value="Chromosome 3"/>
</dbReference>
<protein>
    <submittedName>
        <fullName evidence="1">Uncharacterized protein</fullName>
    </submittedName>
</protein>
<gene>
    <name evidence="1" type="ORF">MLD38_006466</name>
</gene>